<dbReference type="AlphaFoldDB" id="A0A1G6HAT3"/>
<protein>
    <submittedName>
        <fullName evidence="3">Sulfonate transport system substrate-binding protein</fullName>
    </submittedName>
</protein>
<dbReference type="STRING" id="416944.SAMN05421548_102109"/>
<dbReference type="SUPFAM" id="SSF53850">
    <property type="entry name" value="Periplasmic binding protein-like II"/>
    <property type="match status" value="1"/>
</dbReference>
<dbReference type="PANTHER" id="PTHR30024">
    <property type="entry name" value="ALIPHATIC SULFONATES-BINDING PROTEIN-RELATED"/>
    <property type="match status" value="1"/>
</dbReference>
<dbReference type="InterPro" id="IPR015168">
    <property type="entry name" value="SsuA/THI5"/>
</dbReference>
<feature type="domain" description="SsuA/THI5-like" evidence="2">
    <location>
        <begin position="69"/>
        <end position="206"/>
    </location>
</feature>
<dbReference type="Proteomes" id="UP000198908">
    <property type="component" value="Unassembled WGS sequence"/>
</dbReference>
<name>A0A1G6HAT3_9BURK</name>
<dbReference type="Pfam" id="PF09084">
    <property type="entry name" value="NMT1"/>
    <property type="match status" value="1"/>
</dbReference>
<proteinExistence type="predicted"/>
<gene>
    <name evidence="3" type="ORF">SAMN05421548_102109</name>
</gene>
<feature type="chain" id="PRO_5011602761" evidence="1">
    <location>
        <begin position="25"/>
        <end position="363"/>
    </location>
</feature>
<keyword evidence="4" id="KW-1185">Reference proteome</keyword>
<evidence type="ECO:0000256" key="1">
    <source>
        <dbReference type="SAM" id="SignalP"/>
    </source>
</evidence>
<keyword evidence="1" id="KW-0732">Signal</keyword>
<sequence length="363" mass="39499">MHALTTALRGFVLTALLASGALHATIARADEAKAVRIAVIASFDSGKPTFNGASEIVRREGWLESELKKRGVALEYVTVSSSAVATQVNEALANHGVDFAAYGDLPSIVVNAGGIKTRIIVPGGAGMNTYLIVPAGSGAKSIRDLVGKRVAINRGRPWEYQFRKLIDQNGLKFSDFRIINLNPQAGAAAIAAGKVDAEFTLSESFLLEDRKLAKIIWSSRNEPADWRMRAELWGTEDFVSRNPALTQVVATAFVKAQYWISQAANQDDFYKTAARAGTPESALRRQYGEDNVAWKDQWSPLFTPGLRQHYIAEADYAKQVGIISTPVDATRFFDSTYVDAALKELKLDGYWNAAPIVSAVSAK</sequence>
<dbReference type="PANTHER" id="PTHR30024:SF21">
    <property type="entry name" value="ABC TRANSPORTER SUBSTRATE-BINDING PROTEIN"/>
    <property type="match status" value="1"/>
</dbReference>
<feature type="signal peptide" evidence="1">
    <location>
        <begin position="1"/>
        <end position="24"/>
    </location>
</feature>
<evidence type="ECO:0000259" key="2">
    <source>
        <dbReference type="Pfam" id="PF09084"/>
    </source>
</evidence>
<evidence type="ECO:0000313" key="4">
    <source>
        <dbReference type="Proteomes" id="UP000198908"/>
    </source>
</evidence>
<reference evidence="4" key="1">
    <citation type="submission" date="2016-09" db="EMBL/GenBank/DDBJ databases">
        <authorList>
            <person name="Varghese N."/>
            <person name="Submissions S."/>
        </authorList>
    </citation>
    <scope>NUCLEOTIDE SEQUENCE [LARGE SCALE GENOMIC DNA]</scope>
    <source>
        <strain evidence="4">TNe-862</strain>
    </source>
</reference>
<dbReference type="EMBL" id="FMYQ01000002">
    <property type="protein sequence ID" value="SDB91254.1"/>
    <property type="molecule type" value="Genomic_DNA"/>
</dbReference>
<evidence type="ECO:0000313" key="3">
    <source>
        <dbReference type="EMBL" id="SDB91254.1"/>
    </source>
</evidence>
<dbReference type="Gene3D" id="3.40.190.10">
    <property type="entry name" value="Periplasmic binding protein-like II"/>
    <property type="match status" value="2"/>
</dbReference>
<accession>A0A1G6HAT3</accession>
<organism evidence="3 4">
    <name type="scientific">Paraburkholderia lycopersici</name>
    <dbReference type="NCBI Taxonomy" id="416944"/>
    <lineage>
        <taxon>Bacteria</taxon>
        <taxon>Pseudomonadati</taxon>
        <taxon>Pseudomonadota</taxon>
        <taxon>Betaproteobacteria</taxon>
        <taxon>Burkholderiales</taxon>
        <taxon>Burkholderiaceae</taxon>
        <taxon>Paraburkholderia</taxon>
    </lineage>
</organism>